<gene>
    <name evidence="1" type="ORF">L798_10754</name>
</gene>
<protein>
    <submittedName>
        <fullName evidence="1">Uncharacterized protein</fullName>
    </submittedName>
</protein>
<organism evidence="1 2">
    <name type="scientific">Zootermopsis nevadensis</name>
    <name type="common">Dampwood termite</name>
    <dbReference type="NCBI Taxonomy" id="136037"/>
    <lineage>
        <taxon>Eukaryota</taxon>
        <taxon>Metazoa</taxon>
        <taxon>Ecdysozoa</taxon>
        <taxon>Arthropoda</taxon>
        <taxon>Hexapoda</taxon>
        <taxon>Insecta</taxon>
        <taxon>Pterygota</taxon>
        <taxon>Neoptera</taxon>
        <taxon>Polyneoptera</taxon>
        <taxon>Dictyoptera</taxon>
        <taxon>Blattodea</taxon>
        <taxon>Blattoidea</taxon>
        <taxon>Termitoidae</taxon>
        <taxon>Termopsidae</taxon>
        <taxon>Zootermopsis</taxon>
    </lineage>
</organism>
<proteinExistence type="predicted"/>
<accession>A0A067R5M5</accession>
<keyword evidence="2" id="KW-1185">Reference proteome</keyword>
<sequence>MFVHSTIDYPHVDKQANEFADEEFFLVTSVVNKDGDWNLLSSFSEEFSSQPTISSTLDYHDWRSERSTLPSLLLLVRTYVLSHFLPQHFPRRLQSLALENP</sequence>
<name>A0A067R5M5_ZOONE</name>
<dbReference type="Proteomes" id="UP000027135">
    <property type="component" value="Unassembled WGS sequence"/>
</dbReference>
<dbReference type="EMBL" id="KK852869">
    <property type="protein sequence ID" value="KDR14647.1"/>
    <property type="molecule type" value="Genomic_DNA"/>
</dbReference>
<dbReference type="AlphaFoldDB" id="A0A067R5M5"/>
<reference evidence="1 2" key="1">
    <citation type="journal article" date="2014" name="Nat. Commun.">
        <title>Molecular traces of alternative social organization in a termite genome.</title>
        <authorList>
            <person name="Terrapon N."/>
            <person name="Li C."/>
            <person name="Robertson H.M."/>
            <person name="Ji L."/>
            <person name="Meng X."/>
            <person name="Booth W."/>
            <person name="Chen Z."/>
            <person name="Childers C.P."/>
            <person name="Glastad K.M."/>
            <person name="Gokhale K."/>
            <person name="Gowin J."/>
            <person name="Gronenberg W."/>
            <person name="Hermansen R.A."/>
            <person name="Hu H."/>
            <person name="Hunt B.G."/>
            <person name="Huylmans A.K."/>
            <person name="Khalil S.M."/>
            <person name="Mitchell R.D."/>
            <person name="Munoz-Torres M.C."/>
            <person name="Mustard J.A."/>
            <person name="Pan H."/>
            <person name="Reese J.T."/>
            <person name="Scharf M.E."/>
            <person name="Sun F."/>
            <person name="Vogel H."/>
            <person name="Xiao J."/>
            <person name="Yang W."/>
            <person name="Yang Z."/>
            <person name="Yang Z."/>
            <person name="Zhou J."/>
            <person name="Zhu J."/>
            <person name="Brent C.S."/>
            <person name="Elsik C.G."/>
            <person name="Goodisman M.A."/>
            <person name="Liberles D.A."/>
            <person name="Roe R.M."/>
            <person name="Vargo E.L."/>
            <person name="Vilcinskas A."/>
            <person name="Wang J."/>
            <person name="Bornberg-Bauer E."/>
            <person name="Korb J."/>
            <person name="Zhang G."/>
            <person name="Liebig J."/>
        </authorList>
    </citation>
    <scope>NUCLEOTIDE SEQUENCE [LARGE SCALE GENOMIC DNA]</scope>
    <source>
        <tissue evidence="1">Whole organism</tissue>
    </source>
</reference>
<evidence type="ECO:0000313" key="1">
    <source>
        <dbReference type="EMBL" id="KDR14647.1"/>
    </source>
</evidence>
<evidence type="ECO:0000313" key="2">
    <source>
        <dbReference type="Proteomes" id="UP000027135"/>
    </source>
</evidence>
<dbReference type="InParanoid" id="A0A067R5M5"/>